<dbReference type="InterPro" id="IPR051931">
    <property type="entry name" value="PAK3-like"/>
</dbReference>
<dbReference type="PROSITE" id="PS50011">
    <property type="entry name" value="PROTEIN_KINASE_DOM"/>
    <property type="match status" value="1"/>
</dbReference>
<feature type="domain" description="Protein kinase" evidence="4">
    <location>
        <begin position="1"/>
        <end position="278"/>
    </location>
</feature>
<evidence type="ECO:0000256" key="1">
    <source>
        <dbReference type="ARBA" id="ARBA00008874"/>
    </source>
</evidence>
<dbReference type="GO" id="GO:0004674">
    <property type="term" value="F:protein serine/threonine kinase activity"/>
    <property type="evidence" value="ECO:0007669"/>
    <property type="project" value="UniProtKB-EC"/>
</dbReference>
<dbReference type="GO" id="GO:0005524">
    <property type="term" value="F:ATP binding"/>
    <property type="evidence" value="ECO:0007669"/>
    <property type="project" value="UniProtKB-KW"/>
</dbReference>
<evidence type="ECO:0000313" key="5">
    <source>
        <dbReference type="EMBL" id="TWU61973.1"/>
    </source>
</evidence>
<dbReference type="EMBL" id="SJPZ01000002">
    <property type="protein sequence ID" value="TWU61973.1"/>
    <property type="molecule type" value="Genomic_DNA"/>
</dbReference>
<keyword evidence="3" id="KW-0067">ATP-binding</keyword>
<dbReference type="SUPFAM" id="SSF56112">
    <property type="entry name" value="Protein kinase-like (PK-like)"/>
    <property type="match status" value="1"/>
</dbReference>
<dbReference type="OrthoDB" id="9813021at2"/>
<keyword evidence="5" id="KW-0808">Transferase</keyword>
<dbReference type="InterPro" id="IPR000719">
    <property type="entry name" value="Prot_kinase_dom"/>
</dbReference>
<name>A0A5C6FNM2_9PLAN</name>
<dbReference type="Pfam" id="PF00069">
    <property type="entry name" value="Pkinase"/>
    <property type="match status" value="1"/>
</dbReference>
<dbReference type="Proteomes" id="UP000316476">
    <property type="component" value="Unassembled WGS sequence"/>
</dbReference>
<dbReference type="Gene3D" id="1.10.510.10">
    <property type="entry name" value="Transferase(Phosphotransferase) domain 1"/>
    <property type="match status" value="1"/>
</dbReference>
<proteinExistence type="inferred from homology"/>
<dbReference type="SMART" id="SM00220">
    <property type="entry name" value="S_TKc"/>
    <property type="match status" value="1"/>
</dbReference>
<dbReference type="EC" id="2.7.11.1" evidence="5"/>
<sequence>MQVVSNYEFTKVSRIDAGDGKNSVGVWLADDPALGGQVAVKEIAKADFRDPDEYFSEARKMFASDHPNVVSIRLGAQTADSIYLVMPYYKNGSLAARVRSGPLPVQAALKITREVLAGAGAIHAGRSVHLDIKPTNVLFGQRGEALVADFGQARTMRPGGFAPLPDRLYIPHIPPECWAGNVAGVQADIFQIGLTLYRCLNGDDEFFRQLHAIPSQADLQAAIANGDFPKRDVYLPHISLSLRKAVNKALNPDMDKRFQSAFDFSNALAQVTVKHNWHPVRSPDGEIQWTAERRSRPDLVAMLTQDSSAPPRWSVEWFTSRAGKRRRTMPNMCRNGVSRTDAMRHLRQSFQTLERA</sequence>
<gene>
    <name evidence="5" type="primary">prkC_12</name>
    <name evidence="5" type="ORF">V7x_36640</name>
</gene>
<dbReference type="AlphaFoldDB" id="A0A5C6FNM2"/>
<reference evidence="5 6" key="1">
    <citation type="submission" date="2019-02" db="EMBL/GenBank/DDBJ databases">
        <title>Deep-cultivation of Planctomycetes and their phenomic and genomic characterization uncovers novel biology.</title>
        <authorList>
            <person name="Wiegand S."/>
            <person name="Jogler M."/>
            <person name="Boedeker C."/>
            <person name="Pinto D."/>
            <person name="Vollmers J."/>
            <person name="Rivas-Marin E."/>
            <person name="Kohn T."/>
            <person name="Peeters S.H."/>
            <person name="Heuer A."/>
            <person name="Rast P."/>
            <person name="Oberbeckmann S."/>
            <person name="Bunk B."/>
            <person name="Jeske O."/>
            <person name="Meyerdierks A."/>
            <person name="Storesund J.E."/>
            <person name="Kallscheuer N."/>
            <person name="Luecker S."/>
            <person name="Lage O.M."/>
            <person name="Pohl T."/>
            <person name="Merkel B.J."/>
            <person name="Hornburger P."/>
            <person name="Mueller R.-W."/>
            <person name="Bruemmer F."/>
            <person name="Labrenz M."/>
            <person name="Spormann A.M."/>
            <person name="Op Den Camp H."/>
            <person name="Overmann J."/>
            <person name="Amann R."/>
            <person name="Jetten M.S.M."/>
            <person name="Mascher T."/>
            <person name="Medema M.H."/>
            <person name="Devos D.P."/>
            <person name="Kaster A.-K."/>
            <person name="Ovreas L."/>
            <person name="Rohde M."/>
            <person name="Galperin M.Y."/>
            <person name="Jogler C."/>
        </authorList>
    </citation>
    <scope>NUCLEOTIDE SEQUENCE [LARGE SCALE GENOMIC DNA]</scope>
    <source>
        <strain evidence="5 6">V7</strain>
    </source>
</reference>
<dbReference type="CDD" id="cd14014">
    <property type="entry name" value="STKc_PknB_like"/>
    <property type="match status" value="1"/>
</dbReference>
<dbReference type="Gene3D" id="3.30.200.20">
    <property type="entry name" value="Phosphorylase Kinase, domain 1"/>
    <property type="match status" value="1"/>
</dbReference>
<organism evidence="5 6">
    <name type="scientific">Crateriforma conspicua</name>
    <dbReference type="NCBI Taxonomy" id="2527996"/>
    <lineage>
        <taxon>Bacteria</taxon>
        <taxon>Pseudomonadati</taxon>
        <taxon>Planctomycetota</taxon>
        <taxon>Planctomycetia</taxon>
        <taxon>Planctomycetales</taxon>
        <taxon>Planctomycetaceae</taxon>
        <taxon>Crateriforma</taxon>
    </lineage>
</organism>
<evidence type="ECO:0000313" key="6">
    <source>
        <dbReference type="Proteomes" id="UP000316476"/>
    </source>
</evidence>
<evidence type="ECO:0000256" key="3">
    <source>
        <dbReference type="ARBA" id="ARBA00022840"/>
    </source>
</evidence>
<protein>
    <submittedName>
        <fullName evidence="5">Serine/threonine-protein kinase PrkC</fullName>
        <ecNumber evidence="5">2.7.11.1</ecNumber>
    </submittedName>
</protein>
<comment type="caution">
    <text evidence="5">The sequence shown here is derived from an EMBL/GenBank/DDBJ whole genome shotgun (WGS) entry which is preliminary data.</text>
</comment>
<dbReference type="PANTHER" id="PTHR45832">
    <property type="entry name" value="SERINE/THREONINE-PROTEIN KINASE SAMKA-RELATED-RELATED"/>
    <property type="match status" value="1"/>
</dbReference>
<evidence type="ECO:0000259" key="4">
    <source>
        <dbReference type="PROSITE" id="PS50011"/>
    </source>
</evidence>
<keyword evidence="5" id="KW-0418">Kinase</keyword>
<dbReference type="RefSeq" id="WP_146414734.1">
    <property type="nucleotide sequence ID" value="NZ_SJPZ01000002.1"/>
</dbReference>
<comment type="similarity">
    <text evidence="1">Belongs to the protein kinase superfamily. STE Ser/Thr protein kinase family. STE20 subfamily.</text>
</comment>
<keyword evidence="2" id="KW-0547">Nucleotide-binding</keyword>
<dbReference type="InterPro" id="IPR011009">
    <property type="entry name" value="Kinase-like_dom_sf"/>
</dbReference>
<accession>A0A5C6FNM2</accession>
<evidence type="ECO:0000256" key="2">
    <source>
        <dbReference type="ARBA" id="ARBA00022741"/>
    </source>
</evidence>
<dbReference type="PANTHER" id="PTHR45832:SF22">
    <property type="entry name" value="SERINE_THREONINE-PROTEIN KINASE SAMKA-RELATED"/>
    <property type="match status" value="1"/>
</dbReference>